<feature type="transmembrane region" description="Helical" evidence="1">
    <location>
        <begin position="446"/>
        <end position="472"/>
    </location>
</feature>
<feature type="chain" id="PRO_5045325977" evidence="2">
    <location>
        <begin position="21"/>
        <end position="475"/>
    </location>
</feature>
<feature type="transmembrane region" description="Helical" evidence="1">
    <location>
        <begin position="371"/>
        <end position="393"/>
    </location>
</feature>
<name>A0ABS9TKS6_9PSEU</name>
<dbReference type="InterPro" id="IPR012338">
    <property type="entry name" value="Beta-lactam/transpept-like"/>
</dbReference>
<dbReference type="InterPro" id="IPR001466">
    <property type="entry name" value="Beta-lactam-related"/>
</dbReference>
<dbReference type="Proteomes" id="UP001299970">
    <property type="component" value="Unassembled WGS sequence"/>
</dbReference>
<dbReference type="SUPFAM" id="SSF56601">
    <property type="entry name" value="beta-lactamase/transpeptidase-like"/>
    <property type="match status" value="1"/>
</dbReference>
<gene>
    <name evidence="4" type="ORF">MMF94_25905</name>
</gene>
<dbReference type="RefSeq" id="WP_241039811.1">
    <property type="nucleotide sequence ID" value="NZ_BAAAJF010000040.1"/>
</dbReference>
<comment type="caution">
    <text evidence="4">The sequence shown here is derived from an EMBL/GenBank/DDBJ whole genome shotgun (WGS) entry which is preliminary data.</text>
</comment>
<dbReference type="PANTHER" id="PTHR46825">
    <property type="entry name" value="D-ALANYL-D-ALANINE-CARBOXYPEPTIDASE/ENDOPEPTIDASE AMPH"/>
    <property type="match status" value="1"/>
</dbReference>
<evidence type="ECO:0000256" key="1">
    <source>
        <dbReference type="SAM" id="Phobius"/>
    </source>
</evidence>
<reference evidence="4 5" key="1">
    <citation type="submission" date="2022-03" db="EMBL/GenBank/DDBJ databases">
        <title>Pseudonocardia alaer sp. nov., a novel actinomycete isolated from reed forest soil.</title>
        <authorList>
            <person name="Wang L."/>
        </authorList>
    </citation>
    <scope>NUCLEOTIDE SEQUENCE [LARGE SCALE GENOMIC DNA]</scope>
    <source>
        <strain evidence="4 5">Y-16303</strain>
    </source>
</reference>
<dbReference type="PANTHER" id="PTHR46825:SF15">
    <property type="entry name" value="BETA-LACTAMASE-RELATED DOMAIN-CONTAINING PROTEIN"/>
    <property type="match status" value="1"/>
</dbReference>
<accession>A0ABS9TKS6</accession>
<protein>
    <submittedName>
        <fullName evidence="4">Beta-lactamase family protein</fullName>
    </submittedName>
</protein>
<evidence type="ECO:0000313" key="5">
    <source>
        <dbReference type="Proteomes" id="UP001299970"/>
    </source>
</evidence>
<organism evidence="4 5">
    <name type="scientific">Pseudonocardia alaniniphila</name>
    <dbReference type="NCBI Taxonomy" id="75291"/>
    <lineage>
        <taxon>Bacteria</taxon>
        <taxon>Bacillati</taxon>
        <taxon>Actinomycetota</taxon>
        <taxon>Actinomycetes</taxon>
        <taxon>Pseudonocardiales</taxon>
        <taxon>Pseudonocardiaceae</taxon>
        <taxon>Pseudonocardia</taxon>
    </lineage>
</organism>
<evidence type="ECO:0000259" key="3">
    <source>
        <dbReference type="Pfam" id="PF00144"/>
    </source>
</evidence>
<keyword evidence="5" id="KW-1185">Reference proteome</keyword>
<dbReference type="Pfam" id="PF00144">
    <property type="entry name" value="Beta-lactamase"/>
    <property type="match status" value="1"/>
</dbReference>
<evidence type="ECO:0000256" key="2">
    <source>
        <dbReference type="SAM" id="SignalP"/>
    </source>
</evidence>
<dbReference type="Gene3D" id="3.40.710.10">
    <property type="entry name" value="DD-peptidase/beta-lactamase superfamily"/>
    <property type="match status" value="1"/>
</dbReference>
<proteinExistence type="predicted"/>
<feature type="signal peptide" evidence="2">
    <location>
        <begin position="1"/>
        <end position="20"/>
    </location>
</feature>
<keyword evidence="1" id="KW-0812">Transmembrane</keyword>
<keyword evidence="2" id="KW-0732">Signal</keyword>
<keyword evidence="1" id="KW-1133">Transmembrane helix</keyword>
<dbReference type="EMBL" id="JAKXMK010000023">
    <property type="protein sequence ID" value="MCH6169145.1"/>
    <property type="molecule type" value="Genomic_DNA"/>
</dbReference>
<feature type="domain" description="Beta-lactamase-related" evidence="3">
    <location>
        <begin position="32"/>
        <end position="353"/>
    </location>
</feature>
<feature type="transmembrane region" description="Helical" evidence="1">
    <location>
        <begin position="413"/>
        <end position="434"/>
    </location>
</feature>
<keyword evidence="1" id="KW-0472">Membrane</keyword>
<dbReference type="InterPro" id="IPR050491">
    <property type="entry name" value="AmpC-like"/>
</dbReference>
<sequence length="475" mass="49551">MRMLIVSGVVAVMTSLTSTAATPAPAVDSAAIDAVVDEYRRAIGLPGTAVVITHGNTEVHAAGYGRTPTGEHVTEHTPMAVASVSKSFTALAVMQLVETGRVNLDQSVQVYLPEFAMADPRATEITVRQLLDQTSGMSDTTFPAFSRPQPSSLVEAVAGMRGARLAADPGTQWEYHNPNFQVAARMVEVTSGQPFDEYLQEHVFGPLGMTDSRTVDTARDLPPSAHGHLRILGVAVPLPEPPAFGNGSGGVLSSAHDMAAWLIAQNNQGRGPDGTSIASAATVAAMHTPSTVSDSYALGWSIGTTASGAPLIAHSGDLFTSTAYQALLPASGYGLAVMANTGLAYADAAAIAERLIALLENTPTPPTGPPLAMVDSVLLLLVLAAVLLGGFGVHRSGRWAAAGTGRLRAAPRLLPLVVPLVLFATIHRAVGLLYRGRDVTWIQVTYLYPTFMLLLATATLACIAVLVARLIALAR</sequence>
<evidence type="ECO:0000313" key="4">
    <source>
        <dbReference type="EMBL" id="MCH6169145.1"/>
    </source>
</evidence>